<accession>A0A066X3Q0</accession>
<keyword evidence="2" id="KW-1185">Reference proteome</keyword>
<sequence length="283" mass="30216">MANFTYILAPNFDYHSDGPIQIGSIIADPFRPAKPLSKVAATPAVATAFQYDLKTDDYNGRGSKLSLWAHILSAISVGAGASRSTNAVKSLTVKRLETRYLAEEPVDDDPEIIRRLEEPRVQATIKGGLFGRAPVYLISGVKIAWGLAVVSETGKAVGGSLTATTPAAKAIGIDVGASMEGGKCRKTTSSFNAGDQDSVVAYQLHIIKTRKPSKDVATVDVFEIDAAFLHDDESHEESASIEITVGGVEALAEAAREMEIEIETEKILRPDGEGPIFVQAKDE</sequence>
<dbReference type="Proteomes" id="UP000027238">
    <property type="component" value="Unassembled WGS sequence"/>
</dbReference>
<comment type="caution">
    <text evidence="1">The sequence shown here is derived from an EMBL/GenBank/DDBJ whole genome shotgun (WGS) entry which is preliminary data.</text>
</comment>
<dbReference type="HOGENOM" id="CLU_057547_3_0_1"/>
<gene>
    <name evidence="1" type="ORF">CSUB01_03206</name>
</gene>
<dbReference type="OMA" id="MAQQPTY"/>
<evidence type="ECO:0000313" key="2">
    <source>
        <dbReference type="Proteomes" id="UP000027238"/>
    </source>
</evidence>
<dbReference type="AlphaFoldDB" id="A0A066X3Q0"/>
<dbReference type="eggNOG" id="ENOG502SJD1">
    <property type="taxonomic scope" value="Eukaryota"/>
</dbReference>
<protein>
    <submittedName>
        <fullName evidence="1">Uncharacterized protein</fullName>
    </submittedName>
</protein>
<evidence type="ECO:0000313" key="1">
    <source>
        <dbReference type="EMBL" id="KDN63743.1"/>
    </source>
</evidence>
<name>A0A066X3Q0_COLSU</name>
<dbReference type="EMBL" id="JMSE01001200">
    <property type="protein sequence ID" value="KDN63743.1"/>
    <property type="molecule type" value="Genomic_DNA"/>
</dbReference>
<dbReference type="OrthoDB" id="4500473at2759"/>
<organism evidence="1 2">
    <name type="scientific">Colletotrichum sublineola</name>
    <name type="common">Sorghum anthracnose fungus</name>
    <dbReference type="NCBI Taxonomy" id="1173701"/>
    <lineage>
        <taxon>Eukaryota</taxon>
        <taxon>Fungi</taxon>
        <taxon>Dikarya</taxon>
        <taxon>Ascomycota</taxon>
        <taxon>Pezizomycotina</taxon>
        <taxon>Sordariomycetes</taxon>
        <taxon>Hypocreomycetidae</taxon>
        <taxon>Glomerellales</taxon>
        <taxon>Glomerellaceae</taxon>
        <taxon>Colletotrichum</taxon>
        <taxon>Colletotrichum graminicola species complex</taxon>
    </lineage>
</organism>
<reference evidence="2" key="1">
    <citation type="journal article" date="2014" name="Genome Announc.">
        <title>Draft genome sequence of Colletotrichum sublineola, a destructive pathogen of cultivated sorghum.</title>
        <authorList>
            <person name="Baroncelli R."/>
            <person name="Sanz-Martin J.M."/>
            <person name="Rech G.E."/>
            <person name="Sukno S.A."/>
            <person name="Thon M.R."/>
        </authorList>
    </citation>
    <scope>NUCLEOTIDE SEQUENCE [LARGE SCALE GENOMIC DNA]</scope>
    <source>
        <strain evidence="2">TX430BB</strain>
    </source>
</reference>
<proteinExistence type="predicted"/>